<dbReference type="GO" id="GO:0004518">
    <property type="term" value="F:nuclease activity"/>
    <property type="evidence" value="ECO:0007669"/>
    <property type="project" value="UniProtKB-KW"/>
</dbReference>
<dbReference type="GO" id="GO:0000967">
    <property type="term" value="P:rRNA 5'-end processing"/>
    <property type="evidence" value="ECO:0007669"/>
    <property type="project" value="UniProtKB-UniRule"/>
</dbReference>
<dbReference type="InterPro" id="IPR005227">
    <property type="entry name" value="YqgF"/>
</dbReference>
<evidence type="ECO:0000256" key="2">
    <source>
        <dbReference type="ARBA" id="ARBA00022517"/>
    </source>
</evidence>
<proteinExistence type="inferred from homology"/>
<organism evidence="7 8">
    <name type="scientific">Candidatus Lloydbacteria bacterium RIFCSPHIGHO2_02_FULL_51_22</name>
    <dbReference type="NCBI Taxonomy" id="1798663"/>
    <lineage>
        <taxon>Bacteria</taxon>
        <taxon>Candidatus Lloydiibacteriota</taxon>
    </lineage>
</organism>
<evidence type="ECO:0000256" key="1">
    <source>
        <dbReference type="ARBA" id="ARBA00022490"/>
    </source>
</evidence>
<evidence type="ECO:0000313" key="8">
    <source>
        <dbReference type="Proteomes" id="UP000178099"/>
    </source>
</evidence>
<evidence type="ECO:0000256" key="5">
    <source>
        <dbReference type="HAMAP-Rule" id="MF_00651"/>
    </source>
</evidence>
<dbReference type="EMBL" id="MHLN01000021">
    <property type="protein sequence ID" value="OGZ11408.1"/>
    <property type="molecule type" value="Genomic_DNA"/>
</dbReference>
<sequence length="148" mass="16574">MKLMGIDYGTKRVGIAISDDEGRIAFPHDVLPCTKNLAEVLKTLCQEKGVARIVIGESRDFNQKENPIMPAVHALKKTLEEKTGLPVYLEPEMLTTQEAKRLHHKVSPRDLRGNREKLIDTDASAAALILQSYIDRTRNQELPSQVSV</sequence>
<dbReference type="EC" id="3.1.-.-" evidence="5"/>
<keyword evidence="1 5" id="KW-0963">Cytoplasm</keyword>
<evidence type="ECO:0000256" key="4">
    <source>
        <dbReference type="ARBA" id="ARBA00022801"/>
    </source>
</evidence>
<comment type="similarity">
    <text evidence="5">Belongs to the YqgF HJR family.</text>
</comment>
<evidence type="ECO:0000259" key="6">
    <source>
        <dbReference type="SMART" id="SM00732"/>
    </source>
</evidence>
<feature type="domain" description="YqgF/RNase H-like" evidence="6">
    <location>
        <begin position="1"/>
        <end position="99"/>
    </location>
</feature>
<dbReference type="SMART" id="SM00732">
    <property type="entry name" value="YqgFc"/>
    <property type="match status" value="1"/>
</dbReference>
<dbReference type="CDD" id="cd16964">
    <property type="entry name" value="YqgF"/>
    <property type="match status" value="1"/>
</dbReference>
<dbReference type="SUPFAM" id="SSF53098">
    <property type="entry name" value="Ribonuclease H-like"/>
    <property type="match status" value="1"/>
</dbReference>
<name>A0A1G2DF42_9BACT</name>
<dbReference type="HAMAP" id="MF_00651">
    <property type="entry name" value="Nuclease_YqgF"/>
    <property type="match status" value="1"/>
</dbReference>
<reference evidence="7 8" key="1">
    <citation type="journal article" date="2016" name="Nat. Commun.">
        <title>Thousands of microbial genomes shed light on interconnected biogeochemical processes in an aquifer system.</title>
        <authorList>
            <person name="Anantharaman K."/>
            <person name="Brown C.T."/>
            <person name="Hug L.A."/>
            <person name="Sharon I."/>
            <person name="Castelle C.J."/>
            <person name="Probst A.J."/>
            <person name="Thomas B.C."/>
            <person name="Singh A."/>
            <person name="Wilkins M.J."/>
            <person name="Karaoz U."/>
            <person name="Brodie E.L."/>
            <person name="Williams K.H."/>
            <person name="Hubbard S.S."/>
            <person name="Banfield J.F."/>
        </authorList>
    </citation>
    <scope>NUCLEOTIDE SEQUENCE [LARGE SCALE GENOMIC DNA]</scope>
</reference>
<protein>
    <recommendedName>
        <fullName evidence="5">Putative pre-16S rRNA nuclease</fullName>
        <ecNumber evidence="5">3.1.-.-</ecNumber>
    </recommendedName>
</protein>
<accession>A0A1G2DF42</accession>
<dbReference type="PANTHER" id="PTHR33317">
    <property type="entry name" value="POLYNUCLEOTIDYL TRANSFERASE, RIBONUCLEASE H-LIKE SUPERFAMILY PROTEIN"/>
    <property type="match status" value="1"/>
</dbReference>
<dbReference type="AlphaFoldDB" id="A0A1G2DF42"/>
<dbReference type="Gene3D" id="3.30.420.140">
    <property type="entry name" value="YqgF/RNase H-like domain"/>
    <property type="match status" value="1"/>
</dbReference>
<dbReference type="GO" id="GO:0016788">
    <property type="term" value="F:hydrolase activity, acting on ester bonds"/>
    <property type="evidence" value="ECO:0007669"/>
    <property type="project" value="UniProtKB-UniRule"/>
</dbReference>
<dbReference type="InterPro" id="IPR037027">
    <property type="entry name" value="YqgF/RNaseH-like_dom_sf"/>
</dbReference>
<keyword evidence="2 5" id="KW-0690">Ribosome biogenesis</keyword>
<keyword evidence="3 5" id="KW-0540">Nuclease</keyword>
<evidence type="ECO:0000313" key="7">
    <source>
        <dbReference type="EMBL" id="OGZ11408.1"/>
    </source>
</evidence>
<dbReference type="NCBIfam" id="TIGR00250">
    <property type="entry name" value="RNAse_H_YqgF"/>
    <property type="match status" value="1"/>
</dbReference>
<dbReference type="PANTHER" id="PTHR33317:SF4">
    <property type="entry name" value="POLYNUCLEOTIDYL TRANSFERASE, RIBONUCLEASE H-LIKE SUPERFAMILY PROTEIN"/>
    <property type="match status" value="1"/>
</dbReference>
<dbReference type="InterPro" id="IPR012337">
    <property type="entry name" value="RNaseH-like_sf"/>
</dbReference>
<evidence type="ECO:0000256" key="3">
    <source>
        <dbReference type="ARBA" id="ARBA00022722"/>
    </source>
</evidence>
<comment type="function">
    <text evidence="5">Could be a nuclease involved in processing of the 5'-end of pre-16S rRNA.</text>
</comment>
<dbReference type="Proteomes" id="UP000178099">
    <property type="component" value="Unassembled WGS sequence"/>
</dbReference>
<dbReference type="GO" id="GO:0005829">
    <property type="term" value="C:cytosol"/>
    <property type="evidence" value="ECO:0007669"/>
    <property type="project" value="TreeGrafter"/>
</dbReference>
<keyword evidence="4 5" id="KW-0378">Hydrolase</keyword>
<dbReference type="Pfam" id="PF03652">
    <property type="entry name" value="RuvX"/>
    <property type="match status" value="1"/>
</dbReference>
<dbReference type="InterPro" id="IPR006641">
    <property type="entry name" value="YqgF/RNaseH-like_dom"/>
</dbReference>
<comment type="subcellular location">
    <subcellularLocation>
        <location evidence="5">Cytoplasm</location>
    </subcellularLocation>
</comment>
<comment type="caution">
    <text evidence="7">The sequence shown here is derived from an EMBL/GenBank/DDBJ whole genome shotgun (WGS) entry which is preliminary data.</text>
</comment>
<gene>
    <name evidence="7" type="ORF">A3D67_03430</name>
</gene>